<comment type="caution">
    <text evidence="5">The sequence shown here is derived from an EMBL/GenBank/DDBJ whole genome shotgun (WGS) entry which is preliminary data.</text>
</comment>
<dbReference type="InterPro" id="IPR005000">
    <property type="entry name" value="Aldolase/citrate-lyase_domain"/>
</dbReference>
<gene>
    <name evidence="5" type="ORF">QTH91_03820</name>
</gene>
<evidence type="ECO:0000313" key="6">
    <source>
        <dbReference type="Proteomes" id="UP001174908"/>
    </source>
</evidence>
<dbReference type="Pfam" id="PF03328">
    <property type="entry name" value="HpcH_HpaI"/>
    <property type="match status" value="1"/>
</dbReference>
<dbReference type="RefSeq" id="WP_286658695.1">
    <property type="nucleotide sequence ID" value="NZ_JASZYV010000001.1"/>
</dbReference>
<proteinExistence type="predicted"/>
<dbReference type="InterPro" id="IPR015813">
    <property type="entry name" value="Pyrv/PenolPyrv_kinase-like_dom"/>
</dbReference>
<reference evidence="5" key="1">
    <citation type="submission" date="2023-06" db="EMBL/GenBank/DDBJ databases">
        <authorList>
            <person name="Jiang Y."/>
            <person name="Liu Q."/>
        </authorList>
    </citation>
    <scope>NUCLEOTIDE SEQUENCE</scope>
    <source>
        <strain evidence="5">CGMCC 1.12089</strain>
    </source>
</reference>
<dbReference type="SUPFAM" id="SSF51621">
    <property type="entry name" value="Phosphoenolpyruvate/pyruvate domain"/>
    <property type="match status" value="1"/>
</dbReference>
<evidence type="ECO:0000313" key="5">
    <source>
        <dbReference type="EMBL" id="MDM0043600.1"/>
    </source>
</evidence>
<evidence type="ECO:0000256" key="2">
    <source>
        <dbReference type="ARBA" id="ARBA00022723"/>
    </source>
</evidence>
<evidence type="ECO:0000259" key="4">
    <source>
        <dbReference type="Pfam" id="PF03328"/>
    </source>
</evidence>
<name>A0ABT7N6T0_9BURK</name>
<dbReference type="PIRSF" id="PIRSF015582">
    <property type="entry name" value="Cit_lyase_B"/>
    <property type="match status" value="1"/>
</dbReference>
<evidence type="ECO:0000256" key="3">
    <source>
        <dbReference type="ARBA" id="ARBA00022842"/>
    </source>
</evidence>
<keyword evidence="5" id="KW-0456">Lyase</keyword>
<protein>
    <submittedName>
        <fullName evidence="5">Aldolase/citrate lyase family protein</fullName>
    </submittedName>
</protein>
<keyword evidence="3" id="KW-0460">Magnesium</keyword>
<evidence type="ECO:0000256" key="1">
    <source>
        <dbReference type="ARBA" id="ARBA00001946"/>
    </source>
</evidence>
<accession>A0ABT7N6T0</accession>
<keyword evidence="2" id="KW-0479">Metal-binding</keyword>
<dbReference type="InterPro" id="IPR040186">
    <property type="entry name" value="Citramalyl-CoA_lyase"/>
</dbReference>
<comment type="cofactor">
    <cofactor evidence="1">
        <name>Mg(2+)</name>
        <dbReference type="ChEBI" id="CHEBI:18420"/>
    </cofactor>
</comment>
<dbReference type="InterPro" id="IPR040442">
    <property type="entry name" value="Pyrv_kinase-like_dom_sf"/>
</dbReference>
<dbReference type="InterPro" id="IPR011206">
    <property type="entry name" value="Citrate_lyase_beta/mcl1/mcl2"/>
</dbReference>
<dbReference type="GO" id="GO:0016829">
    <property type="term" value="F:lyase activity"/>
    <property type="evidence" value="ECO:0007669"/>
    <property type="project" value="UniProtKB-KW"/>
</dbReference>
<dbReference type="Gene3D" id="6.10.140.960">
    <property type="match status" value="1"/>
</dbReference>
<dbReference type="PANTHER" id="PTHR11105">
    <property type="entry name" value="CITRATE LYASE SUBUNIT BETA-RELATED"/>
    <property type="match status" value="1"/>
</dbReference>
<keyword evidence="6" id="KW-1185">Reference proteome</keyword>
<feature type="domain" description="HpcH/HpaI aldolase/citrate lyase" evidence="4">
    <location>
        <begin position="43"/>
        <end position="256"/>
    </location>
</feature>
<dbReference type="PANTHER" id="PTHR11105:SF0">
    <property type="entry name" value="CITRAMALYL-COA LYASE, MITOCHONDRIAL"/>
    <property type="match status" value="1"/>
</dbReference>
<dbReference type="Gene3D" id="3.20.20.60">
    <property type="entry name" value="Phosphoenolpyruvate-binding domains"/>
    <property type="match status" value="1"/>
</dbReference>
<sequence>MTEAVFHHPRQVLLGAQAGAVALPVCDHYSGVEVRMKKSLALQAEMAAEFGACVFDVTLDCEDGAPVGGEAEHAALVTELALAAAPGMRVAVRVHPVDHPAFDADVAAIVGRAGQRLCHLMVPKVDSLSDVVRAAEALDAAGASQLPLQVLIESPLAVRNAFDIASHPRVQSLSFGLMDFVSAHAGAIPADGMGSAGQFSHPLVVRAKLEIASAAHAFGKVPSHCVVTEFSDANAMSAAARRAADEFGYTRMWSIHPSQIRPILEAFAPGERQIDEAVSIMDAAIRADWAPISFQGVLHDRASYRLYWQVLERAHATGRKLPEVAQAWFL</sequence>
<organism evidence="5 6">
    <name type="scientific">Variovorax dokdonensis</name>
    <dbReference type="NCBI Taxonomy" id="344883"/>
    <lineage>
        <taxon>Bacteria</taxon>
        <taxon>Pseudomonadati</taxon>
        <taxon>Pseudomonadota</taxon>
        <taxon>Betaproteobacteria</taxon>
        <taxon>Burkholderiales</taxon>
        <taxon>Comamonadaceae</taxon>
        <taxon>Variovorax</taxon>
    </lineage>
</organism>
<dbReference type="Proteomes" id="UP001174908">
    <property type="component" value="Unassembled WGS sequence"/>
</dbReference>
<dbReference type="EMBL" id="JASZYV010000001">
    <property type="protein sequence ID" value="MDM0043600.1"/>
    <property type="molecule type" value="Genomic_DNA"/>
</dbReference>